<keyword evidence="1 2" id="KW-0238">DNA-binding</keyword>
<proteinExistence type="predicted"/>
<evidence type="ECO:0000313" key="5">
    <source>
        <dbReference type="Proteomes" id="UP000501849"/>
    </source>
</evidence>
<sequence length="201" mass="21589">MATRKTAEQICADIVDAAIEVAGRKGIDALTHRAVAQAAGVSLSSTTYHYASREDIIAAAFRHTVATELAEMRANTARLAAMAQSEPAKVRAAVDEWLREIMVSEPRGRVYMRAQYELQLYAVAKPSMRDEVGAWQDETNELFAHLFGVLGAPEPTLAGQIVVAAVDGLRLAFLTSTQSLEEADEACSAALVWLTGIILGG</sequence>
<evidence type="ECO:0000259" key="3">
    <source>
        <dbReference type="PROSITE" id="PS50977"/>
    </source>
</evidence>
<dbReference type="SUPFAM" id="SSF46689">
    <property type="entry name" value="Homeodomain-like"/>
    <property type="match status" value="1"/>
</dbReference>
<dbReference type="InterPro" id="IPR036271">
    <property type="entry name" value="Tet_transcr_reg_TetR-rel_C_sf"/>
</dbReference>
<dbReference type="Pfam" id="PF00440">
    <property type="entry name" value="TetR_N"/>
    <property type="match status" value="1"/>
</dbReference>
<evidence type="ECO:0000256" key="2">
    <source>
        <dbReference type="PROSITE-ProRule" id="PRU00335"/>
    </source>
</evidence>
<dbReference type="EMBL" id="CP038799">
    <property type="protein sequence ID" value="QIV82104.1"/>
    <property type="molecule type" value="Genomic_DNA"/>
</dbReference>
<dbReference type="SUPFAM" id="SSF48498">
    <property type="entry name" value="Tetracyclin repressor-like, C-terminal domain"/>
    <property type="match status" value="1"/>
</dbReference>
<dbReference type="InterPro" id="IPR009057">
    <property type="entry name" value="Homeodomain-like_sf"/>
</dbReference>
<reference evidence="4 5" key="1">
    <citation type="submission" date="2019-04" db="EMBL/GenBank/DDBJ databases">
        <title>Draft, Whole-Genome Sequence of the Anthracene-degrading Mycobacterium frederiksbergense LB501T, Isolated from a Polycyclic Aromatic Hydrocarbon (PAH)-Contaminated Soil.</title>
        <authorList>
            <person name="Augelletti F."/>
        </authorList>
    </citation>
    <scope>NUCLEOTIDE SEQUENCE [LARGE SCALE GENOMIC DNA]</scope>
    <source>
        <strain evidence="4 5">LB 501T</strain>
    </source>
</reference>
<dbReference type="InterPro" id="IPR041583">
    <property type="entry name" value="TetR_C_31"/>
</dbReference>
<keyword evidence="5" id="KW-1185">Reference proteome</keyword>
<dbReference type="PANTHER" id="PTHR30055:SF231">
    <property type="entry name" value="TRANSCRIPTIONAL REGULATORY PROTEIN (PROBABLY DEOR-FAMILY)-RELATED"/>
    <property type="match status" value="1"/>
</dbReference>
<accession>A0A6H0S4D9</accession>
<dbReference type="PROSITE" id="PS50977">
    <property type="entry name" value="HTH_TETR_2"/>
    <property type="match status" value="1"/>
</dbReference>
<dbReference type="PRINTS" id="PR00455">
    <property type="entry name" value="HTHTETR"/>
</dbReference>
<gene>
    <name evidence="4" type="ORF">EXE63_15405</name>
</gene>
<dbReference type="PANTHER" id="PTHR30055">
    <property type="entry name" value="HTH-TYPE TRANSCRIPTIONAL REGULATOR RUTR"/>
    <property type="match status" value="1"/>
</dbReference>
<dbReference type="GO" id="GO:0003700">
    <property type="term" value="F:DNA-binding transcription factor activity"/>
    <property type="evidence" value="ECO:0007669"/>
    <property type="project" value="TreeGrafter"/>
</dbReference>
<evidence type="ECO:0000313" key="4">
    <source>
        <dbReference type="EMBL" id="QIV82104.1"/>
    </source>
</evidence>
<dbReference type="GO" id="GO:0000976">
    <property type="term" value="F:transcription cis-regulatory region binding"/>
    <property type="evidence" value="ECO:0007669"/>
    <property type="project" value="TreeGrafter"/>
</dbReference>
<organism evidence="4 5">
    <name type="scientific">Mycolicibacterium frederiksbergense</name>
    <dbReference type="NCBI Taxonomy" id="117567"/>
    <lineage>
        <taxon>Bacteria</taxon>
        <taxon>Bacillati</taxon>
        <taxon>Actinomycetota</taxon>
        <taxon>Actinomycetes</taxon>
        <taxon>Mycobacteriales</taxon>
        <taxon>Mycobacteriaceae</taxon>
        <taxon>Mycolicibacterium</taxon>
    </lineage>
</organism>
<dbReference type="KEGG" id="mfre:EXE63_15405"/>
<protein>
    <submittedName>
        <fullName evidence="4">TetR family transcriptional regulator</fullName>
    </submittedName>
</protein>
<dbReference type="Gene3D" id="1.10.357.10">
    <property type="entry name" value="Tetracycline Repressor, domain 2"/>
    <property type="match status" value="1"/>
</dbReference>
<dbReference type="Pfam" id="PF17940">
    <property type="entry name" value="TetR_C_31"/>
    <property type="match status" value="1"/>
</dbReference>
<feature type="domain" description="HTH tetR-type" evidence="3">
    <location>
        <begin position="8"/>
        <end position="68"/>
    </location>
</feature>
<dbReference type="Proteomes" id="UP000501849">
    <property type="component" value="Chromosome"/>
</dbReference>
<dbReference type="AlphaFoldDB" id="A0A6H0S4D9"/>
<evidence type="ECO:0000256" key="1">
    <source>
        <dbReference type="ARBA" id="ARBA00023125"/>
    </source>
</evidence>
<dbReference type="InterPro" id="IPR050109">
    <property type="entry name" value="HTH-type_TetR-like_transc_reg"/>
</dbReference>
<dbReference type="InterPro" id="IPR001647">
    <property type="entry name" value="HTH_TetR"/>
</dbReference>
<feature type="DNA-binding region" description="H-T-H motif" evidence="2">
    <location>
        <begin position="31"/>
        <end position="50"/>
    </location>
</feature>
<name>A0A6H0S4D9_9MYCO</name>